<evidence type="ECO:0000313" key="11">
    <source>
        <dbReference type="EMBL" id="QBH13184.1"/>
    </source>
</evidence>
<feature type="region of interest" description="Disordered" evidence="8">
    <location>
        <begin position="449"/>
        <end position="495"/>
    </location>
</feature>
<keyword evidence="2 7" id="KW-0547">Nucleotide-binding</keyword>
<dbReference type="Proteomes" id="UP000248798">
    <property type="component" value="Unassembled WGS sequence"/>
</dbReference>
<dbReference type="PROSITE" id="PS51194">
    <property type="entry name" value="HELICASE_CTER"/>
    <property type="match status" value="1"/>
</dbReference>
<evidence type="ECO:0000259" key="10">
    <source>
        <dbReference type="PROSITE" id="PS51194"/>
    </source>
</evidence>
<reference evidence="11 14" key="2">
    <citation type="submission" date="2019-02" db="EMBL/GenBank/DDBJ databases">
        <title>Complete genome sequence of Desulfobacter hydrogenophilus AcRS1.</title>
        <authorList>
            <person name="Marietou A."/>
            <person name="Lund M.B."/>
            <person name="Marshall I.P.G."/>
            <person name="Schreiber L."/>
            <person name="Jorgensen B."/>
        </authorList>
    </citation>
    <scope>NUCLEOTIDE SEQUENCE [LARGE SCALE GENOMIC DNA]</scope>
    <source>
        <strain evidence="11 14">AcRS1</strain>
    </source>
</reference>
<evidence type="ECO:0000259" key="9">
    <source>
        <dbReference type="PROSITE" id="PS51192"/>
    </source>
</evidence>
<keyword evidence="3 7" id="KW-0378">Hydrolase</keyword>
<dbReference type="InterPro" id="IPR000629">
    <property type="entry name" value="RNA-helicase_DEAD-box_CS"/>
</dbReference>
<evidence type="ECO:0000313" key="13">
    <source>
        <dbReference type="Proteomes" id="UP000248798"/>
    </source>
</evidence>
<name>A0A328FHD6_9BACT</name>
<dbReference type="GO" id="GO:0005829">
    <property type="term" value="C:cytosol"/>
    <property type="evidence" value="ECO:0007669"/>
    <property type="project" value="TreeGrafter"/>
</dbReference>
<dbReference type="InterPro" id="IPR027417">
    <property type="entry name" value="P-loop_NTPase"/>
</dbReference>
<dbReference type="Pfam" id="PF00270">
    <property type="entry name" value="DEAD"/>
    <property type="match status" value="1"/>
</dbReference>
<dbReference type="Gene3D" id="3.40.50.300">
    <property type="entry name" value="P-loop containing nucleotide triphosphate hydrolases"/>
    <property type="match status" value="2"/>
</dbReference>
<dbReference type="EMBL" id="CP036313">
    <property type="protein sequence ID" value="QBH13184.1"/>
    <property type="molecule type" value="Genomic_DNA"/>
</dbReference>
<dbReference type="PANTHER" id="PTHR47959">
    <property type="entry name" value="ATP-DEPENDENT RNA HELICASE RHLE-RELATED"/>
    <property type="match status" value="1"/>
</dbReference>
<dbReference type="InterPro" id="IPR011545">
    <property type="entry name" value="DEAD/DEAH_box_helicase_dom"/>
</dbReference>
<dbReference type="InterPro" id="IPR044742">
    <property type="entry name" value="DEAD/DEAH_RhlB"/>
</dbReference>
<dbReference type="PROSITE" id="PS00039">
    <property type="entry name" value="DEAD_ATP_HELICASE"/>
    <property type="match status" value="1"/>
</dbReference>
<dbReference type="GO" id="GO:0003676">
    <property type="term" value="F:nucleic acid binding"/>
    <property type="evidence" value="ECO:0007669"/>
    <property type="project" value="InterPro"/>
</dbReference>
<dbReference type="InterPro" id="IPR014001">
    <property type="entry name" value="Helicase_ATP-bd"/>
</dbReference>
<evidence type="ECO:0000256" key="6">
    <source>
        <dbReference type="ARBA" id="ARBA00038437"/>
    </source>
</evidence>
<dbReference type="CDD" id="cd00268">
    <property type="entry name" value="DEADc"/>
    <property type="match status" value="1"/>
</dbReference>
<keyword evidence="4 7" id="KW-0347">Helicase</keyword>
<dbReference type="GO" id="GO:0016787">
    <property type="term" value="F:hydrolase activity"/>
    <property type="evidence" value="ECO:0007669"/>
    <property type="project" value="UniProtKB-KW"/>
</dbReference>
<evidence type="ECO:0000313" key="12">
    <source>
        <dbReference type="EMBL" id="RAM02395.1"/>
    </source>
</evidence>
<evidence type="ECO:0000256" key="2">
    <source>
        <dbReference type="ARBA" id="ARBA00022741"/>
    </source>
</evidence>
<evidence type="ECO:0000256" key="1">
    <source>
        <dbReference type="ARBA" id="ARBA00022490"/>
    </source>
</evidence>
<dbReference type="EMBL" id="QLNI01000015">
    <property type="protein sequence ID" value="RAM02395.1"/>
    <property type="molecule type" value="Genomic_DNA"/>
</dbReference>
<evidence type="ECO:0000256" key="8">
    <source>
        <dbReference type="SAM" id="MobiDB-lite"/>
    </source>
</evidence>
<dbReference type="HAMAP" id="MF_00661">
    <property type="entry name" value="DEAD_helicase_RhlB"/>
    <property type="match status" value="1"/>
</dbReference>
<accession>A0A328FHD6</accession>
<dbReference type="PROSITE" id="PS51192">
    <property type="entry name" value="HELICASE_ATP_BIND_1"/>
    <property type="match status" value="1"/>
</dbReference>
<proteinExistence type="inferred from homology"/>
<feature type="compositionally biased region" description="Basic residues" evidence="8">
    <location>
        <begin position="474"/>
        <end position="495"/>
    </location>
</feature>
<dbReference type="RefSeq" id="WP_111955813.1">
    <property type="nucleotide sequence ID" value="NZ_CP036313.1"/>
</dbReference>
<protein>
    <submittedName>
        <fullName evidence="12">ATP-dependent RNA helicase RhlB</fullName>
    </submittedName>
    <submittedName>
        <fullName evidence="11">DEAD/DEAH box helicase</fullName>
    </submittedName>
</protein>
<dbReference type="SMART" id="SM00490">
    <property type="entry name" value="HELICc"/>
    <property type="match status" value="1"/>
</dbReference>
<dbReference type="PANTHER" id="PTHR47959:SF10">
    <property type="entry name" value="ATP-DEPENDENT RNA HELICASE RHLB"/>
    <property type="match status" value="1"/>
</dbReference>
<dbReference type="GO" id="GO:0003724">
    <property type="term" value="F:RNA helicase activity"/>
    <property type="evidence" value="ECO:0007669"/>
    <property type="project" value="InterPro"/>
</dbReference>
<evidence type="ECO:0000256" key="5">
    <source>
        <dbReference type="ARBA" id="ARBA00022840"/>
    </source>
</evidence>
<evidence type="ECO:0000256" key="3">
    <source>
        <dbReference type="ARBA" id="ARBA00022801"/>
    </source>
</evidence>
<organism evidence="12 13">
    <name type="scientific">Desulfobacter hydrogenophilus</name>
    <dbReference type="NCBI Taxonomy" id="2291"/>
    <lineage>
        <taxon>Bacteria</taxon>
        <taxon>Pseudomonadati</taxon>
        <taxon>Thermodesulfobacteriota</taxon>
        <taxon>Desulfobacteria</taxon>
        <taxon>Desulfobacterales</taxon>
        <taxon>Desulfobacteraceae</taxon>
        <taxon>Desulfobacter</taxon>
    </lineage>
</organism>
<feature type="domain" description="Helicase C-terminal" evidence="10">
    <location>
        <begin position="291"/>
        <end position="452"/>
    </location>
</feature>
<feature type="compositionally biased region" description="Basic residues" evidence="8">
    <location>
        <begin position="46"/>
        <end position="55"/>
    </location>
</feature>
<dbReference type="SMART" id="SM00487">
    <property type="entry name" value="DEXDc"/>
    <property type="match status" value="1"/>
</dbReference>
<dbReference type="InterPro" id="IPR023554">
    <property type="entry name" value="RNA_helicase_ATP-dep_RhlB"/>
</dbReference>
<keyword evidence="1" id="KW-0963">Cytoplasm</keyword>
<dbReference type="Pfam" id="PF00271">
    <property type="entry name" value="Helicase_C"/>
    <property type="match status" value="1"/>
</dbReference>
<dbReference type="SUPFAM" id="SSF52540">
    <property type="entry name" value="P-loop containing nucleoside triphosphate hydrolases"/>
    <property type="match status" value="1"/>
</dbReference>
<dbReference type="AlphaFoldDB" id="A0A328FHD6"/>
<comment type="similarity">
    <text evidence="6 7">Belongs to the DEAD box helicase family.</text>
</comment>
<evidence type="ECO:0000256" key="7">
    <source>
        <dbReference type="RuleBase" id="RU000492"/>
    </source>
</evidence>
<dbReference type="OrthoDB" id="9805696at2"/>
<dbReference type="InterPro" id="IPR050079">
    <property type="entry name" value="DEAD_box_RNA_helicase"/>
</dbReference>
<dbReference type="Proteomes" id="UP000293902">
    <property type="component" value="Chromosome"/>
</dbReference>
<dbReference type="CDD" id="cd18787">
    <property type="entry name" value="SF2_C_DEAD"/>
    <property type="match status" value="1"/>
</dbReference>
<dbReference type="GO" id="GO:0005524">
    <property type="term" value="F:ATP binding"/>
    <property type="evidence" value="ECO:0007669"/>
    <property type="project" value="UniProtKB-KW"/>
</dbReference>
<gene>
    <name evidence="12" type="ORF">DO021_08915</name>
    <name evidence="11" type="ORF">EYB58_09785</name>
</gene>
<dbReference type="InterPro" id="IPR001650">
    <property type="entry name" value="Helicase_C-like"/>
</dbReference>
<evidence type="ECO:0000313" key="14">
    <source>
        <dbReference type="Proteomes" id="UP000293902"/>
    </source>
</evidence>
<feature type="domain" description="Helicase ATP-binding" evidence="9">
    <location>
        <begin position="102"/>
        <end position="280"/>
    </location>
</feature>
<evidence type="ECO:0000256" key="4">
    <source>
        <dbReference type="ARBA" id="ARBA00022806"/>
    </source>
</evidence>
<keyword evidence="14" id="KW-1185">Reference proteome</keyword>
<sequence>MKQLFSFIKTLFTGKPQKQDVSATIPEPRTLEPATPAPDRDAGTVKKPRPRPRKPRWTIENFQVAPQEGKTRFHDFELTTGLMHAICDLNFKYCTDIQAQLLPHTLDGRDATAKAQTGTGKSATFIITLINRFVRTSVKREKKYPRALILAPTRELVYQIEKDFKGLAKYSHLRIVPVFGGTDYQKQQTLLTDKPVDVIAATPGRLLDFISKKLIDLSRVEIVVIDEADRMLDMGFIPDVRRLIYMTPHKDKRQTLFFSATLTEDVLRLAESWTRDAVRIEIDPEQAAANSITQIVYLTTEKDRFKNVCNLLISEKLERVIIFVNRKDTARYLSEELSRYGLNAGVLSGDVAQDKRFKVLNQFKTGTLNFLVATDVAARGLHIENISHVVNYDLPIEPEHYIHRIGRTGRAGATGTSVSFADEMSSFQIPKIEEVLGHKVSCEYPTAALEADLPKPAPRPSKKTSKQNQTKRPNQGKKPYKRRRPPSKKVTNKKP</sequence>
<feature type="region of interest" description="Disordered" evidence="8">
    <location>
        <begin position="16"/>
        <end position="55"/>
    </location>
</feature>
<reference evidence="12 13" key="1">
    <citation type="submission" date="2018-06" db="EMBL/GenBank/DDBJ databases">
        <title>Complete Genome Sequence of Desulfobacter hydrogenophilus (DSM3380).</title>
        <authorList>
            <person name="Marietou A."/>
            <person name="Schreiber L."/>
            <person name="Marshall I."/>
            <person name="Jorgensen B."/>
        </authorList>
    </citation>
    <scope>NUCLEOTIDE SEQUENCE [LARGE SCALE GENOMIC DNA]</scope>
    <source>
        <strain evidence="12 13">DSM 3380</strain>
    </source>
</reference>
<keyword evidence="5 7" id="KW-0067">ATP-binding</keyword>